<dbReference type="Proteomes" id="UP001365542">
    <property type="component" value="Unassembled WGS sequence"/>
</dbReference>
<reference evidence="16 17" key="1">
    <citation type="submission" date="2019-10" db="EMBL/GenBank/DDBJ databases">
        <authorList>
            <person name="Palmer J.M."/>
        </authorList>
    </citation>
    <scope>NUCLEOTIDE SEQUENCE [LARGE SCALE GENOMIC DNA]</scope>
    <source>
        <strain evidence="16 17">TWF694</strain>
    </source>
</reference>
<dbReference type="GO" id="GO:0006696">
    <property type="term" value="P:ergosterol biosynthetic process"/>
    <property type="evidence" value="ECO:0007669"/>
    <property type="project" value="TreeGrafter"/>
</dbReference>
<dbReference type="FunFam" id="3.40.50.150:FF:000121">
    <property type="entry name" value="Sterol 24-C-methyltransferase"/>
    <property type="match status" value="1"/>
</dbReference>
<evidence type="ECO:0000256" key="2">
    <source>
        <dbReference type="ARBA" id="ARBA00022603"/>
    </source>
</evidence>
<sequence length="380" mass="42523">MVSAAKLEKEDHQRDADFSKAMHGKVNETGYFAGFLGKDKQASAEAAEEYFKHWDGFEDGNETEEERQKRLAEYATLTRHYYNLATDLYENGWGQSFHFCRFYPGEAFNQAIARHEHFLALKMGIKPGMHVLDVGCGVGGPAREIARFSDCKITGLNNNDYQIARATMYAHKANLENQLRFTKGDFMQMSFKEGTFDAVYAIEATVHAPSLEGVYGQIFKVLKPGGVFGVYEWLMTENYDDSVADHRRIRRGIELGDGIAQMVRIEECIKALKAVGFEIEYEEDLAERPDPIPWYYPLAGEMKYCASLSDIFTIGRMTWAGRTLAHYFVGALETVGIAPKGARKAADSLATAADALVEGGKKKLFTPMYLAVARKPATSS</sequence>
<feature type="region of interest" description="Disordered" evidence="14">
    <location>
        <begin position="1"/>
        <end position="20"/>
    </location>
</feature>
<dbReference type="GO" id="GO:0005783">
    <property type="term" value="C:endoplasmic reticulum"/>
    <property type="evidence" value="ECO:0007669"/>
    <property type="project" value="TreeGrafter"/>
</dbReference>
<dbReference type="GO" id="GO:0032259">
    <property type="term" value="P:methylation"/>
    <property type="evidence" value="ECO:0007669"/>
    <property type="project" value="UniProtKB-KW"/>
</dbReference>
<dbReference type="PROSITE" id="PS51685">
    <property type="entry name" value="SAM_MT_ERG6_SMT"/>
    <property type="match status" value="1"/>
</dbReference>
<dbReference type="AlphaFoldDB" id="A0AAV9XMS8"/>
<dbReference type="GO" id="GO:0003838">
    <property type="term" value="F:sterol 24-C-methyltransferase activity"/>
    <property type="evidence" value="ECO:0007669"/>
    <property type="project" value="TreeGrafter"/>
</dbReference>
<organism evidence="16 17">
    <name type="scientific">Orbilia ellipsospora</name>
    <dbReference type="NCBI Taxonomy" id="2528407"/>
    <lineage>
        <taxon>Eukaryota</taxon>
        <taxon>Fungi</taxon>
        <taxon>Dikarya</taxon>
        <taxon>Ascomycota</taxon>
        <taxon>Pezizomycotina</taxon>
        <taxon>Orbiliomycetes</taxon>
        <taxon>Orbiliales</taxon>
        <taxon>Orbiliaceae</taxon>
        <taxon>Orbilia</taxon>
    </lineage>
</organism>
<keyword evidence="5 13" id="KW-0752">Steroid biosynthesis</keyword>
<feature type="domain" description="SAM-dependent methyltransferase Erg6/SMT-type" evidence="15">
    <location>
        <begin position="81"/>
        <end position="376"/>
    </location>
</feature>
<keyword evidence="6 13" id="KW-0756">Sterol biosynthesis</keyword>
<dbReference type="PANTHER" id="PTHR44068:SF1">
    <property type="entry name" value="HYPOTHETICAL LOC100005854"/>
    <property type="match status" value="1"/>
</dbReference>
<evidence type="ECO:0000256" key="11">
    <source>
        <dbReference type="ARBA" id="ARBA00038188"/>
    </source>
</evidence>
<proteinExistence type="inferred from homology"/>
<evidence type="ECO:0000313" key="17">
    <source>
        <dbReference type="Proteomes" id="UP001365542"/>
    </source>
</evidence>
<dbReference type="InterPro" id="IPR013216">
    <property type="entry name" value="Methyltransf_11"/>
</dbReference>
<keyword evidence="1 13" id="KW-0444">Lipid biosynthesis</keyword>
<keyword evidence="8 13" id="KW-1207">Sterol metabolism</keyword>
<evidence type="ECO:0000256" key="7">
    <source>
        <dbReference type="ARBA" id="ARBA00023098"/>
    </source>
</evidence>
<evidence type="ECO:0000256" key="1">
    <source>
        <dbReference type="ARBA" id="ARBA00022516"/>
    </source>
</evidence>
<evidence type="ECO:0000256" key="3">
    <source>
        <dbReference type="ARBA" id="ARBA00022679"/>
    </source>
</evidence>
<protein>
    <recommendedName>
        <fullName evidence="13">Sterol 24-C-methyltransferase</fullName>
        <ecNumber evidence="13">2.1.1.-</ecNumber>
    </recommendedName>
    <alternativeName>
        <fullName evidence="13">Delta(24)-sterol C-methyltransferase</fullName>
    </alternativeName>
</protein>
<dbReference type="InterPro" id="IPR029063">
    <property type="entry name" value="SAM-dependent_MTases_sf"/>
</dbReference>
<evidence type="ECO:0000313" key="16">
    <source>
        <dbReference type="EMBL" id="KAK6543271.1"/>
    </source>
</evidence>
<keyword evidence="7 13" id="KW-0443">Lipid metabolism</keyword>
<evidence type="ECO:0000256" key="13">
    <source>
        <dbReference type="RuleBase" id="RU362025"/>
    </source>
</evidence>
<comment type="pathway">
    <text evidence="10">Steroid metabolism; ergosterol biosynthesis.</text>
</comment>
<dbReference type="Pfam" id="PF08498">
    <property type="entry name" value="Sterol_MT_C"/>
    <property type="match status" value="1"/>
</dbReference>
<dbReference type="Pfam" id="PF08241">
    <property type="entry name" value="Methyltransf_11"/>
    <property type="match status" value="1"/>
</dbReference>
<dbReference type="EC" id="2.1.1.-" evidence="13"/>
<keyword evidence="3 12" id="KW-0808">Transferase</keyword>
<evidence type="ECO:0000256" key="6">
    <source>
        <dbReference type="ARBA" id="ARBA00023011"/>
    </source>
</evidence>
<dbReference type="Gene3D" id="3.40.50.150">
    <property type="entry name" value="Vaccinia Virus protein VP39"/>
    <property type="match status" value="1"/>
</dbReference>
<evidence type="ECO:0000259" key="15">
    <source>
        <dbReference type="PROSITE" id="PS51685"/>
    </source>
</evidence>
<evidence type="ECO:0000256" key="8">
    <source>
        <dbReference type="ARBA" id="ARBA00023166"/>
    </source>
</evidence>
<evidence type="ECO:0000256" key="12">
    <source>
        <dbReference type="PROSITE-ProRule" id="PRU01022"/>
    </source>
</evidence>
<dbReference type="PANTHER" id="PTHR44068">
    <property type="entry name" value="ZGC:194242"/>
    <property type="match status" value="1"/>
</dbReference>
<dbReference type="InterPro" id="IPR030384">
    <property type="entry name" value="MeTrfase_SMT"/>
</dbReference>
<comment type="function">
    <text evidence="13">Catalyzes the transfer of methyl groups from S-adenosyl-methionine to the C-24 of sterols.</text>
</comment>
<accession>A0AAV9XMS8</accession>
<evidence type="ECO:0000256" key="4">
    <source>
        <dbReference type="ARBA" id="ARBA00022691"/>
    </source>
</evidence>
<keyword evidence="17" id="KW-1185">Reference proteome</keyword>
<keyword evidence="2 12" id="KW-0489">Methyltransferase</keyword>
<comment type="caution">
    <text evidence="16">The sequence shown here is derived from an EMBL/GenBank/DDBJ whole genome shotgun (WGS) entry which is preliminary data.</text>
</comment>
<dbReference type="InterPro" id="IPR050447">
    <property type="entry name" value="Erg6_SMT_methyltransf"/>
</dbReference>
<evidence type="ECO:0000256" key="9">
    <source>
        <dbReference type="ARBA" id="ARBA00023221"/>
    </source>
</evidence>
<keyword evidence="4 12" id="KW-0949">S-adenosyl-L-methionine</keyword>
<comment type="similarity">
    <text evidence="11 12 13">Belongs to the class I-like SAM-binding methyltransferase superfamily. Erg6/SMT family.</text>
</comment>
<evidence type="ECO:0000256" key="5">
    <source>
        <dbReference type="ARBA" id="ARBA00022955"/>
    </source>
</evidence>
<evidence type="ECO:0000256" key="10">
    <source>
        <dbReference type="ARBA" id="ARBA00029435"/>
    </source>
</evidence>
<name>A0AAV9XMS8_9PEZI</name>
<dbReference type="SUPFAM" id="SSF53335">
    <property type="entry name" value="S-adenosyl-L-methionine-dependent methyltransferases"/>
    <property type="match status" value="1"/>
</dbReference>
<gene>
    <name evidence="16" type="primary">ERG6</name>
    <name evidence="16" type="ORF">TWF694_000029</name>
</gene>
<dbReference type="CDD" id="cd02440">
    <property type="entry name" value="AdoMet_MTases"/>
    <property type="match status" value="1"/>
</dbReference>
<evidence type="ECO:0000256" key="14">
    <source>
        <dbReference type="SAM" id="MobiDB-lite"/>
    </source>
</evidence>
<dbReference type="EMBL" id="JAVHJO010000001">
    <property type="protein sequence ID" value="KAK6543271.1"/>
    <property type="molecule type" value="Genomic_DNA"/>
</dbReference>
<keyword evidence="9 13" id="KW-0753">Steroid metabolism</keyword>
<dbReference type="InterPro" id="IPR013705">
    <property type="entry name" value="Sterol_MeTrfase_C"/>
</dbReference>